<dbReference type="EC" id="1.1.1.86" evidence="11"/>
<feature type="binding site" evidence="11 12">
    <location>
        <position position="217"/>
    </location>
    <ligand>
        <name>Mg(2+)</name>
        <dbReference type="ChEBI" id="CHEBI:18420"/>
        <label>2</label>
    </ligand>
</feature>
<dbReference type="RefSeq" id="WP_209622384.1">
    <property type="nucleotide sequence ID" value="NZ_JAGJRS010000031.1"/>
</dbReference>
<evidence type="ECO:0000256" key="4">
    <source>
        <dbReference type="ARBA" id="ARBA00010318"/>
    </source>
</evidence>
<dbReference type="InterPro" id="IPR013116">
    <property type="entry name" value="KARI_N"/>
</dbReference>
<dbReference type="PANTHER" id="PTHR21371">
    <property type="entry name" value="KETOL-ACID REDUCTOISOMERASE, MITOCHONDRIAL"/>
    <property type="match status" value="1"/>
</dbReference>
<feature type="binding site" evidence="11 12">
    <location>
        <position position="185"/>
    </location>
    <ligand>
        <name>Mg(2+)</name>
        <dbReference type="ChEBI" id="CHEBI:18420"/>
        <label>1</label>
    </ligand>
</feature>
<evidence type="ECO:0000256" key="9">
    <source>
        <dbReference type="ARBA" id="ARBA00023304"/>
    </source>
</evidence>
<comment type="pathway">
    <text evidence="2 11">Amino-acid biosynthesis; L-valine biosynthesis; L-valine from pyruvate: step 2/4.</text>
</comment>
<dbReference type="InterPro" id="IPR013023">
    <property type="entry name" value="KARI"/>
</dbReference>
<evidence type="ECO:0000259" key="13">
    <source>
        <dbReference type="PROSITE" id="PS51850"/>
    </source>
</evidence>
<comment type="caution">
    <text evidence="11">Lacks conserved residue(s) required for the propagation of feature annotation.</text>
</comment>
<accession>A0ABS4DR33</accession>
<evidence type="ECO:0000256" key="2">
    <source>
        <dbReference type="ARBA" id="ARBA00004864"/>
    </source>
</evidence>
<comment type="caution">
    <text evidence="15">The sequence shown here is derived from an EMBL/GenBank/DDBJ whole genome shotgun (WGS) entry which is preliminary data.</text>
</comment>
<dbReference type="PANTHER" id="PTHR21371:SF1">
    <property type="entry name" value="KETOL-ACID REDUCTOISOMERASE, MITOCHONDRIAL"/>
    <property type="match status" value="1"/>
</dbReference>
<keyword evidence="7 11" id="KW-0460">Magnesium</keyword>
<evidence type="ECO:0000256" key="12">
    <source>
        <dbReference type="PROSITE-ProRule" id="PRU01198"/>
    </source>
</evidence>
<comment type="catalytic activity">
    <reaction evidence="11">
        <text>(2R,3R)-2,3-dihydroxy-3-methylpentanoate + NADP(+) = (S)-2-ethyl-2-hydroxy-3-oxobutanoate + NADPH + H(+)</text>
        <dbReference type="Rhea" id="RHEA:13493"/>
        <dbReference type="ChEBI" id="CHEBI:15378"/>
        <dbReference type="ChEBI" id="CHEBI:49256"/>
        <dbReference type="ChEBI" id="CHEBI:49258"/>
        <dbReference type="ChEBI" id="CHEBI:57783"/>
        <dbReference type="ChEBI" id="CHEBI:58349"/>
        <dbReference type="EC" id="1.1.1.86"/>
    </reaction>
</comment>
<dbReference type="Gene3D" id="6.10.240.10">
    <property type="match status" value="1"/>
</dbReference>
<keyword evidence="9 11" id="KW-0100">Branched-chain amino acid biosynthesis</keyword>
<feature type="binding site" evidence="11">
    <location>
        <position position="43"/>
    </location>
    <ligand>
        <name>NADP(+)</name>
        <dbReference type="ChEBI" id="CHEBI:58349"/>
    </ligand>
</feature>
<dbReference type="Proteomes" id="UP000823790">
    <property type="component" value="Unassembled WGS sequence"/>
</dbReference>
<evidence type="ECO:0000256" key="10">
    <source>
        <dbReference type="ARBA" id="ARBA00049021"/>
    </source>
</evidence>
<evidence type="ECO:0000256" key="6">
    <source>
        <dbReference type="ARBA" id="ARBA00022723"/>
    </source>
</evidence>
<feature type="binding site" evidence="11 12">
    <location>
        <position position="181"/>
    </location>
    <ligand>
        <name>Mg(2+)</name>
        <dbReference type="ChEBI" id="CHEBI:18420"/>
        <label>2</label>
    </ligand>
</feature>
<evidence type="ECO:0000313" key="15">
    <source>
        <dbReference type="EMBL" id="MBP1475524.1"/>
    </source>
</evidence>
<keyword evidence="11" id="KW-0521">NADP</keyword>
<feature type="binding site" evidence="11 12">
    <location>
        <position position="221"/>
    </location>
    <ligand>
        <name>Mg(2+)</name>
        <dbReference type="ChEBI" id="CHEBI:18420"/>
        <label>2</label>
    </ligand>
</feature>
<dbReference type="PIRSF" id="PIRSF000116">
    <property type="entry name" value="IlvC_gammaproteo"/>
    <property type="match status" value="1"/>
</dbReference>
<comment type="function">
    <text evidence="1 11">Involved in the biosynthesis of branched-chain amino acids (BCAA). Catalyzes an alkyl-migration followed by a ketol-acid reduction of (S)-2-acetolactate (S2AL) to yield (R)-2,3-dihydroxy-isovalerate. In the isomerase reaction, S2AL is rearranged via a Mg-dependent methyl migration to produce 3-hydroxy-3-methyl-2-ketobutyrate (HMKB). In the reductase reaction, this 2-ketoacid undergoes a metal-dependent reduction by NADPH to yield (R)-2,3-dihydroxy-isovalerate.</text>
</comment>
<evidence type="ECO:0000256" key="7">
    <source>
        <dbReference type="ARBA" id="ARBA00022842"/>
    </source>
</evidence>
<dbReference type="Pfam" id="PF01450">
    <property type="entry name" value="KARI_C"/>
    <property type="match status" value="1"/>
</dbReference>
<dbReference type="GO" id="GO:0004455">
    <property type="term" value="F:ketol-acid reductoisomerase activity"/>
    <property type="evidence" value="ECO:0007669"/>
    <property type="project" value="UniProtKB-EC"/>
</dbReference>
<feature type="binding site" evidence="11 12">
    <location>
        <position position="242"/>
    </location>
    <ligand>
        <name>substrate</name>
    </ligand>
</feature>
<feature type="domain" description="KARI N-terminal Rossmann" evidence="13">
    <location>
        <begin position="1"/>
        <end position="172"/>
    </location>
</feature>
<keyword evidence="8 11" id="KW-0560">Oxidoreductase</keyword>
<keyword evidence="5 11" id="KW-0028">Amino-acid biosynthesis</keyword>
<evidence type="ECO:0000256" key="5">
    <source>
        <dbReference type="ARBA" id="ARBA00022605"/>
    </source>
</evidence>
<feature type="binding site" evidence="11">
    <location>
        <position position="124"/>
    </location>
    <ligand>
        <name>NADP(+)</name>
        <dbReference type="ChEBI" id="CHEBI:58349"/>
    </ligand>
</feature>
<dbReference type="PROSITE" id="PS51851">
    <property type="entry name" value="KARI_C"/>
    <property type="match status" value="1"/>
</dbReference>
<feature type="binding site" evidence="11">
    <location>
        <begin position="15"/>
        <end position="18"/>
    </location>
    <ligand>
        <name>NADP(+)</name>
        <dbReference type="ChEBI" id="CHEBI:58349"/>
    </ligand>
</feature>
<comment type="pathway">
    <text evidence="3 11">Amino-acid biosynthesis; L-isoleucine biosynthesis; L-isoleucine from 2-oxobutanoate: step 2/4.</text>
</comment>
<dbReference type="NCBIfam" id="NF004017">
    <property type="entry name" value="PRK05479.1"/>
    <property type="match status" value="1"/>
</dbReference>
<feature type="binding site" evidence="11 12">
    <location>
        <position position="181"/>
    </location>
    <ligand>
        <name>Mg(2+)</name>
        <dbReference type="ChEBI" id="CHEBI:18420"/>
        <label>1</label>
    </ligand>
</feature>
<dbReference type="InterPro" id="IPR000506">
    <property type="entry name" value="KARI_C"/>
</dbReference>
<comment type="catalytic activity">
    <reaction evidence="10 11">
        <text>(2R)-2,3-dihydroxy-3-methylbutanoate + NADP(+) = (2S)-2-acetolactate + NADPH + H(+)</text>
        <dbReference type="Rhea" id="RHEA:22068"/>
        <dbReference type="ChEBI" id="CHEBI:15378"/>
        <dbReference type="ChEBI" id="CHEBI:49072"/>
        <dbReference type="ChEBI" id="CHEBI:57783"/>
        <dbReference type="ChEBI" id="CHEBI:58349"/>
        <dbReference type="ChEBI" id="CHEBI:58476"/>
        <dbReference type="EC" id="1.1.1.86"/>
    </reaction>
</comment>
<organism evidence="15 16">
    <name type="scientific">Frateuria flava</name>
    <dbReference type="NCBI Taxonomy" id="2821489"/>
    <lineage>
        <taxon>Bacteria</taxon>
        <taxon>Pseudomonadati</taxon>
        <taxon>Pseudomonadota</taxon>
        <taxon>Gammaproteobacteria</taxon>
        <taxon>Lysobacterales</taxon>
        <taxon>Rhodanobacteraceae</taxon>
        <taxon>Frateuria</taxon>
    </lineage>
</organism>
<proteinExistence type="inferred from homology"/>
<comment type="cofactor">
    <cofactor evidence="11">
        <name>Mg(2+)</name>
        <dbReference type="ChEBI" id="CHEBI:18420"/>
    </cofactor>
    <text evidence="11">Binds 2 magnesium ions per subunit.</text>
</comment>
<feature type="active site" evidence="11">
    <location>
        <position position="98"/>
    </location>
</feature>
<evidence type="ECO:0000256" key="8">
    <source>
        <dbReference type="ARBA" id="ARBA00023002"/>
    </source>
</evidence>
<dbReference type="InterPro" id="IPR014359">
    <property type="entry name" value="KARI_prok"/>
</dbReference>
<dbReference type="HAMAP" id="MF_00435">
    <property type="entry name" value="IlvC"/>
    <property type="match status" value="1"/>
</dbReference>
<dbReference type="Gene3D" id="3.40.50.720">
    <property type="entry name" value="NAD(P)-binding Rossmann-like Domain"/>
    <property type="match status" value="1"/>
</dbReference>
<feature type="domain" description="KARI C-terminal knotted" evidence="14">
    <location>
        <begin position="173"/>
        <end position="318"/>
    </location>
</feature>
<dbReference type="InterPro" id="IPR008927">
    <property type="entry name" value="6-PGluconate_DH-like_C_sf"/>
</dbReference>
<evidence type="ECO:0000313" key="16">
    <source>
        <dbReference type="Proteomes" id="UP000823790"/>
    </source>
</evidence>
<feature type="binding site" evidence="11">
    <location>
        <position position="38"/>
    </location>
    <ligand>
        <name>NADP(+)</name>
        <dbReference type="ChEBI" id="CHEBI:58349"/>
    </ligand>
</feature>
<dbReference type="SUPFAM" id="SSF51735">
    <property type="entry name" value="NAD(P)-binding Rossmann-fold domains"/>
    <property type="match status" value="1"/>
</dbReference>
<protein>
    <recommendedName>
        <fullName evidence="11">Ketol-acid reductoisomerase (NADP(+))</fullName>
        <shortName evidence="11">KARI</shortName>
        <ecNumber evidence="11">1.1.1.86</ecNumber>
    </recommendedName>
    <alternativeName>
        <fullName evidence="11">Acetohydroxy-acid isomeroreductase</fullName>
        <shortName evidence="11">AHIR</shortName>
    </alternativeName>
    <alternativeName>
        <fullName evidence="11">Alpha-keto-beta-hydroxylacyl reductoisomerase</fullName>
    </alternativeName>
</protein>
<dbReference type="SUPFAM" id="SSF48179">
    <property type="entry name" value="6-phosphogluconate dehydrogenase C-terminal domain-like"/>
    <property type="match status" value="1"/>
</dbReference>
<dbReference type="EMBL" id="JAGJRS010000031">
    <property type="protein sequence ID" value="MBP1475524.1"/>
    <property type="molecule type" value="Genomic_DNA"/>
</dbReference>
<dbReference type="Pfam" id="PF07991">
    <property type="entry name" value="KARI_N"/>
    <property type="match status" value="1"/>
</dbReference>
<sequence length="333" mass="35991">MTTPTLLPRVAVLGYGSQGRAHALNLRDSGIDVVIGLRPGGPTSERARADGFDVASLRDAVASAGLLALLIPDMGQAQLYRDVIAPNARPGACLLFAHGFNVHYGQVVPRDDLDVVLVAPKGPGALVRREFEIGRGVPVLYAVHQDRSRHAEAFALAYCAAIGGARQTPLRTTFKDETETDLFGEQAVLCGGVTRLVQAGWDTLVDAGYSPELAYYECLHELKLIVDLFYEGGVTRMHEVVSETAQYGALTRGSRVVDDATRERMRAVLAEIQDGTFARQWIAEYASGNARYRALKQADLAHPIEDVGRSLRARMPWLAGAAQPATKNMQAPA</sequence>
<dbReference type="NCBIfam" id="TIGR00465">
    <property type="entry name" value="ilvC"/>
    <property type="match status" value="1"/>
</dbReference>
<reference evidence="15 16" key="1">
    <citation type="submission" date="2021-04" db="EMBL/GenBank/DDBJ databases">
        <authorList>
            <person name="Huq M.A."/>
        </authorList>
    </citation>
    <scope>NUCLEOTIDE SEQUENCE [LARGE SCALE GENOMIC DNA]</scope>
    <source>
        <strain evidence="15 16">MAH-13</strain>
    </source>
</reference>
<gene>
    <name evidence="11 15" type="primary">ilvC</name>
    <name evidence="15" type="ORF">J7I44_14510</name>
</gene>
<name>A0ABS4DR33_9GAMM</name>
<comment type="similarity">
    <text evidence="4 11 12">Belongs to the ketol-acid reductoisomerase family.</text>
</comment>
<evidence type="ECO:0000256" key="3">
    <source>
        <dbReference type="ARBA" id="ARBA00004885"/>
    </source>
</evidence>
<evidence type="ECO:0000259" key="14">
    <source>
        <dbReference type="PROSITE" id="PS51851"/>
    </source>
</evidence>
<keyword evidence="16" id="KW-1185">Reference proteome</keyword>
<dbReference type="PROSITE" id="PS51850">
    <property type="entry name" value="KARI_N"/>
    <property type="match status" value="1"/>
</dbReference>
<evidence type="ECO:0000256" key="11">
    <source>
        <dbReference type="HAMAP-Rule" id="MF_00435"/>
    </source>
</evidence>
<keyword evidence="6 11" id="KW-0479">Metal-binding</keyword>
<dbReference type="InterPro" id="IPR036291">
    <property type="entry name" value="NAD(P)-bd_dom_sf"/>
</dbReference>
<evidence type="ECO:0000256" key="1">
    <source>
        <dbReference type="ARBA" id="ARBA00002172"/>
    </source>
</evidence>